<evidence type="ECO:0000256" key="2">
    <source>
        <dbReference type="ARBA" id="ARBA00022679"/>
    </source>
</evidence>
<dbReference type="GO" id="GO:0007052">
    <property type="term" value="P:mitotic spindle organization"/>
    <property type="evidence" value="ECO:0007669"/>
    <property type="project" value="TreeGrafter"/>
</dbReference>
<evidence type="ECO:0000256" key="1">
    <source>
        <dbReference type="ARBA" id="ARBA00022527"/>
    </source>
</evidence>
<dbReference type="SMART" id="SM00220">
    <property type="entry name" value="S_TKc"/>
    <property type="match status" value="1"/>
</dbReference>
<evidence type="ECO:0000256" key="6">
    <source>
        <dbReference type="PROSITE-ProRule" id="PRU10141"/>
    </source>
</evidence>
<dbReference type="InterPro" id="IPR036947">
    <property type="entry name" value="POLO_box_dom_sf"/>
</dbReference>
<feature type="region of interest" description="Disordered" evidence="8">
    <location>
        <begin position="273"/>
        <end position="347"/>
    </location>
</feature>
<dbReference type="SUPFAM" id="SSF56112">
    <property type="entry name" value="Protein kinase-like (PK-like)"/>
    <property type="match status" value="1"/>
</dbReference>
<dbReference type="EC" id="2.7.11.21" evidence="7"/>
<dbReference type="PROSITE" id="PS00108">
    <property type="entry name" value="PROTEIN_KINASE_ST"/>
    <property type="match status" value="1"/>
</dbReference>
<comment type="similarity">
    <text evidence="7">Belongs to the protein kinase superfamily. Ser/Thr protein kinase family. CDC5/Polo subfamily.</text>
</comment>
<dbReference type="InterPro" id="IPR011009">
    <property type="entry name" value="Kinase-like_dom_sf"/>
</dbReference>
<organism evidence="11 12">
    <name type="scientific">Ciona savignyi</name>
    <name type="common">Pacific transparent sea squirt</name>
    <dbReference type="NCBI Taxonomy" id="51511"/>
    <lineage>
        <taxon>Eukaryota</taxon>
        <taxon>Metazoa</taxon>
        <taxon>Chordata</taxon>
        <taxon>Tunicata</taxon>
        <taxon>Ascidiacea</taxon>
        <taxon>Phlebobranchia</taxon>
        <taxon>Cionidae</taxon>
        <taxon>Ciona</taxon>
    </lineage>
</organism>
<dbReference type="PROSITE" id="PS50011">
    <property type="entry name" value="PROTEIN_KINASE_DOM"/>
    <property type="match status" value="1"/>
</dbReference>
<dbReference type="InterPro" id="IPR017441">
    <property type="entry name" value="Protein_kinase_ATP_BS"/>
</dbReference>
<feature type="domain" description="Protein kinase" evidence="9">
    <location>
        <begin position="12"/>
        <end position="268"/>
    </location>
</feature>
<dbReference type="InterPro" id="IPR000959">
    <property type="entry name" value="POLO_box_dom"/>
</dbReference>
<dbReference type="GO" id="GO:0005634">
    <property type="term" value="C:nucleus"/>
    <property type="evidence" value="ECO:0007669"/>
    <property type="project" value="TreeGrafter"/>
</dbReference>
<dbReference type="InterPro" id="IPR008271">
    <property type="entry name" value="Ser/Thr_kinase_AS"/>
</dbReference>
<comment type="catalytic activity">
    <reaction evidence="7">
        <text>L-threonyl-[protein] + ATP = O-phospho-L-threonyl-[protein] + ADP + H(+)</text>
        <dbReference type="Rhea" id="RHEA:46608"/>
        <dbReference type="Rhea" id="RHEA-COMP:11060"/>
        <dbReference type="Rhea" id="RHEA-COMP:11605"/>
        <dbReference type="ChEBI" id="CHEBI:15378"/>
        <dbReference type="ChEBI" id="CHEBI:30013"/>
        <dbReference type="ChEBI" id="CHEBI:30616"/>
        <dbReference type="ChEBI" id="CHEBI:61977"/>
        <dbReference type="ChEBI" id="CHEBI:456216"/>
        <dbReference type="EC" id="2.7.11.21"/>
    </reaction>
</comment>
<evidence type="ECO:0000256" key="5">
    <source>
        <dbReference type="ARBA" id="ARBA00022840"/>
    </source>
</evidence>
<dbReference type="Gene3D" id="3.30.1120.30">
    <property type="entry name" value="POLO box domain"/>
    <property type="match status" value="2"/>
</dbReference>
<dbReference type="GeneTree" id="ENSGT00960000189212"/>
<sequence length="549" mass="62108">RYIHNTSDGSVYHKRRLLGKGGFARVYEVEQQSFNEETIGMVCAAKVIDKSRLSRPQQREKVEIEIKLLKAARGHPNVVSFHSSFENENVICILLELCNKKSLAQYLRRKQQLCEAEVAAITRQVVSGLAHLHGKGILHRDLKLGNILLTDDMTAKIGDFGLATLVEWGKKKTICGTPNFIAPEVLQRLGHGPEADVWALGCLLYTLLVGKPPFETACLRETYRCILKNSFRIPTTVSAEAADLLRWMLRHKPKTRPTLSEVSSHAFFTKHQVDATPVPPHPSCTSCTTEPTSRPDAQQSPEHDVQPHPVYPTDNPSTDNTKQTDKTPTNNELDTTSNISLHDSKSPMRQFAHKIQRRFRVLSPRKCVRAAATTLFDSRKDSERQSNDTDIKPIRKSSATVNMAYQQPQRLANGFAPTWVCKWVDYSNRYGFGYQLANGRICVLFNDGKHIAMLPGGKLIEYASNEQCNAIRFPADSVPLCLERYATMLKSFTNYMDSKLRLNPPLQVNVSTTQYYSRLLTWHRTDEFVLMYLNDGTLQVNFCADHCKI</sequence>
<dbReference type="GO" id="GO:0005813">
    <property type="term" value="C:centrosome"/>
    <property type="evidence" value="ECO:0007669"/>
    <property type="project" value="TreeGrafter"/>
</dbReference>
<evidence type="ECO:0000256" key="7">
    <source>
        <dbReference type="RuleBase" id="RU361162"/>
    </source>
</evidence>
<feature type="domain" description="POLO box" evidence="10">
    <location>
        <begin position="419"/>
        <end position="498"/>
    </location>
</feature>
<keyword evidence="2 7" id="KW-0808">Transferase</keyword>
<dbReference type="OMA" id="EISWINT"/>
<dbReference type="STRING" id="51511.ENSCSAVP00000001752"/>
<feature type="compositionally biased region" description="Polar residues" evidence="8">
    <location>
        <begin position="314"/>
        <end position="341"/>
    </location>
</feature>
<dbReference type="PANTHER" id="PTHR24345">
    <property type="entry name" value="SERINE/THREONINE-PROTEIN KINASE PLK"/>
    <property type="match status" value="1"/>
</dbReference>
<dbReference type="Pfam" id="PF00069">
    <property type="entry name" value="Pkinase"/>
    <property type="match status" value="1"/>
</dbReference>
<feature type="binding site" evidence="6">
    <location>
        <position position="46"/>
    </location>
    <ligand>
        <name>ATP</name>
        <dbReference type="ChEBI" id="CHEBI:30616"/>
    </ligand>
</feature>
<evidence type="ECO:0000313" key="11">
    <source>
        <dbReference type="Ensembl" id="ENSCSAVP00000001752.1"/>
    </source>
</evidence>
<dbReference type="Ensembl" id="ENSCSAVT00000001783.1">
    <property type="protein sequence ID" value="ENSCSAVP00000001752.1"/>
    <property type="gene ID" value="ENSCSAVG00000001023.1"/>
</dbReference>
<reference evidence="11" key="2">
    <citation type="submission" date="2025-08" db="UniProtKB">
        <authorList>
            <consortium name="Ensembl"/>
        </authorList>
    </citation>
    <scope>IDENTIFICATION</scope>
</reference>
<feature type="compositionally biased region" description="Low complexity" evidence="8">
    <location>
        <begin position="283"/>
        <end position="292"/>
    </location>
</feature>
<accession>H2Y8V4</accession>
<proteinExistence type="inferred from homology"/>
<dbReference type="CDD" id="cd13118">
    <property type="entry name" value="POLO_box_1"/>
    <property type="match status" value="1"/>
</dbReference>
<evidence type="ECO:0000313" key="12">
    <source>
        <dbReference type="Proteomes" id="UP000007875"/>
    </source>
</evidence>
<keyword evidence="5 6" id="KW-0067">ATP-binding</keyword>
<dbReference type="eggNOG" id="KOG0575">
    <property type="taxonomic scope" value="Eukaryota"/>
</dbReference>
<evidence type="ECO:0000256" key="3">
    <source>
        <dbReference type="ARBA" id="ARBA00022741"/>
    </source>
</evidence>
<evidence type="ECO:0000259" key="10">
    <source>
        <dbReference type="PROSITE" id="PS50078"/>
    </source>
</evidence>
<keyword evidence="3 6" id="KW-0547">Nucleotide-binding</keyword>
<keyword evidence="1 7" id="KW-0723">Serine/threonine-protein kinase</keyword>
<dbReference type="GO" id="GO:0005737">
    <property type="term" value="C:cytoplasm"/>
    <property type="evidence" value="ECO:0007669"/>
    <property type="project" value="TreeGrafter"/>
</dbReference>
<dbReference type="AlphaFoldDB" id="H2Y8V4"/>
<keyword evidence="4 7" id="KW-0418">Kinase</keyword>
<dbReference type="GO" id="GO:0000922">
    <property type="term" value="C:spindle pole"/>
    <property type="evidence" value="ECO:0007669"/>
    <property type="project" value="TreeGrafter"/>
</dbReference>
<dbReference type="InterPro" id="IPR000719">
    <property type="entry name" value="Prot_kinase_dom"/>
</dbReference>
<protein>
    <recommendedName>
        <fullName evidence="7">Serine/threonine-protein kinase PLK</fullName>
        <ecNumber evidence="7">2.7.11.21</ecNumber>
    </recommendedName>
    <alternativeName>
        <fullName evidence="7">Polo-like kinase</fullName>
    </alternativeName>
</protein>
<reference evidence="12" key="1">
    <citation type="submission" date="2003-08" db="EMBL/GenBank/DDBJ databases">
        <authorList>
            <person name="Birren B."/>
            <person name="Nusbaum C."/>
            <person name="Abebe A."/>
            <person name="Abouelleil A."/>
            <person name="Adekoya E."/>
            <person name="Ait-zahra M."/>
            <person name="Allen N."/>
            <person name="Allen T."/>
            <person name="An P."/>
            <person name="Anderson M."/>
            <person name="Anderson S."/>
            <person name="Arachchi H."/>
            <person name="Armbruster J."/>
            <person name="Bachantsang P."/>
            <person name="Baldwin J."/>
            <person name="Barry A."/>
            <person name="Bayul T."/>
            <person name="Blitshsteyn B."/>
            <person name="Bloom T."/>
            <person name="Blye J."/>
            <person name="Boguslavskiy L."/>
            <person name="Borowsky M."/>
            <person name="Boukhgalter B."/>
            <person name="Brunache A."/>
            <person name="Butler J."/>
            <person name="Calixte N."/>
            <person name="Calvo S."/>
            <person name="Camarata J."/>
            <person name="Campo K."/>
            <person name="Chang J."/>
            <person name="Cheshatsang Y."/>
            <person name="Citroen M."/>
            <person name="Collymore A."/>
            <person name="Considine T."/>
            <person name="Cook A."/>
            <person name="Cooke P."/>
            <person name="Corum B."/>
            <person name="Cuomo C."/>
            <person name="David R."/>
            <person name="Dawoe T."/>
            <person name="Degray S."/>
            <person name="Dodge S."/>
            <person name="Dooley K."/>
            <person name="Dorje P."/>
            <person name="Dorjee K."/>
            <person name="Dorris L."/>
            <person name="Duffey N."/>
            <person name="Dupes A."/>
            <person name="Elkins T."/>
            <person name="Engels R."/>
            <person name="Erickson J."/>
            <person name="Farina A."/>
            <person name="Faro S."/>
            <person name="Ferreira P."/>
            <person name="Fischer H."/>
            <person name="Fitzgerald M."/>
            <person name="Foley K."/>
            <person name="Gage D."/>
            <person name="Galagan J."/>
            <person name="Gearin G."/>
            <person name="Gnerre S."/>
            <person name="Gnirke A."/>
            <person name="Goyette A."/>
            <person name="Graham J."/>
            <person name="Grandbois E."/>
            <person name="Gyaltsen K."/>
            <person name="Hafez N."/>
            <person name="Hagopian D."/>
            <person name="Hagos B."/>
            <person name="Hall J."/>
            <person name="Hatcher B."/>
            <person name="Heller A."/>
            <person name="Higgins H."/>
            <person name="Honan T."/>
            <person name="Horn A."/>
            <person name="Houde N."/>
            <person name="Hughes L."/>
            <person name="Hulme W."/>
            <person name="Husby E."/>
            <person name="Iliev I."/>
            <person name="Jaffe D."/>
            <person name="Jones C."/>
            <person name="Kamal M."/>
            <person name="Kamat A."/>
            <person name="Kamvysselis M."/>
            <person name="Karlsson E."/>
            <person name="Kells C."/>
            <person name="Kieu A."/>
            <person name="Kisner P."/>
            <person name="Kodira C."/>
            <person name="Kulbokas E."/>
            <person name="Labutti K."/>
            <person name="Lama D."/>
            <person name="Landers T."/>
            <person name="Leger J."/>
            <person name="Levine S."/>
            <person name="Lewis D."/>
            <person name="Lewis T."/>
            <person name="Lindblad-toh K."/>
            <person name="Liu X."/>
            <person name="Lokyitsang T."/>
            <person name="Lokyitsang Y."/>
            <person name="Lucien O."/>
            <person name="Lui A."/>
            <person name="Ma L.J."/>
            <person name="Mabbitt R."/>
            <person name="Macdonald J."/>
            <person name="Maclean C."/>
            <person name="Major J."/>
            <person name="Manning J."/>
            <person name="Marabella R."/>
            <person name="Maru K."/>
            <person name="Matthews C."/>
            <person name="Mauceli E."/>
            <person name="Mccarthy M."/>
            <person name="Mcdonough S."/>
            <person name="Mcghee T."/>
            <person name="Meldrim J."/>
            <person name="Meneus L."/>
            <person name="Mesirov J."/>
            <person name="Mihalev A."/>
            <person name="Mihova T."/>
            <person name="Mikkelsen T."/>
            <person name="Mlenga V."/>
            <person name="Moru K."/>
            <person name="Mozes J."/>
            <person name="Mulrain L."/>
            <person name="Munson G."/>
            <person name="Naylor J."/>
            <person name="Newes C."/>
            <person name="Nguyen C."/>
            <person name="Nguyen N."/>
            <person name="Nguyen T."/>
            <person name="Nicol R."/>
            <person name="Nielsen C."/>
            <person name="Nizzari M."/>
            <person name="Norbu C."/>
            <person name="Norbu N."/>
            <person name="O'donnell P."/>
            <person name="Okoawo O."/>
            <person name="O'leary S."/>
            <person name="Omotosho B."/>
            <person name="O'neill K."/>
            <person name="Osman S."/>
            <person name="Parker S."/>
            <person name="Perrin D."/>
            <person name="Phunkhang P."/>
            <person name="Piqani B."/>
            <person name="Purcell S."/>
            <person name="Rachupka T."/>
            <person name="Ramasamy U."/>
            <person name="Rameau R."/>
            <person name="Ray V."/>
            <person name="Raymond C."/>
            <person name="Retta R."/>
            <person name="Richardson S."/>
            <person name="Rise C."/>
            <person name="Rodriguez J."/>
            <person name="Rogers J."/>
            <person name="Rogov P."/>
            <person name="Rutman M."/>
            <person name="Schupbach R."/>
            <person name="Seaman C."/>
            <person name="Settipalli S."/>
            <person name="Sharpe T."/>
            <person name="Sheridan J."/>
            <person name="Sherpa N."/>
            <person name="Shi J."/>
            <person name="Smirnov S."/>
            <person name="Smith C."/>
            <person name="Sougnez C."/>
            <person name="Spencer B."/>
            <person name="Stalker J."/>
            <person name="Stange-thomann N."/>
            <person name="Stavropoulos S."/>
            <person name="Stetson K."/>
            <person name="Stone C."/>
            <person name="Stone S."/>
            <person name="Stubbs M."/>
            <person name="Talamas J."/>
            <person name="Tchuinga P."/>
            <person name="Tenzing P."/>
            <person name="Tesfaye S."/>
            <person name="Theodore J."/>
            <person name="Thoulutsang Y."/>
            <person name="Topham K."/>
            <person name="Towey S."/>
            <person name="Tsamla T."/>
            <person name="Tsomo N."/>
            <person name="Vallee D."/>
            <person name="Vassiliev H."/>
            <person name="Venkataraman V."/>
            <person name="Vinson J."/>
            <person name="Vo A."/>
            <person name="Wade C."/>
            <person name="Wang S."/>
            <person name="Wangchuk T."/>
            <person name="Wangdi T."/>
            <person name="Whittaker C."/>
            <person name="Wilkinson J."/>
            <person name="Wu Y."/>
            <person name="Wyman D."/>
            <person name="Yadav S."/>
            <person name="Yang S."/>
            <person name="Yang X."/>
            <person name="Yeager S."/>
            <person name="Yee E."/>
            <person name="Young G."/>
            <person name="Zainoun J."/>
            <person name="Zembeck L."/>
            <person name="Zimmer A."/>
            <person name="Zody M."/>
            <person name="Lander E."/>
        </authorList>
    </citation>
    <scope>NUCLEOTIDE SEQUENCE [LARGE SCALE GENOMIC DNA]</scope>
</reference>
<keyword evidence="12" id="KW-1185">Reference proteome</keyword>
<dbReference type="Proteomes" id="UP000007875">
    <property type="component" value="Unassembled WGS sequence"/>
</dbReference>
<dbReference type="Gene3D" id="3.30.200.20">
    <property type="entry name" value="Phosphorylase Kinase, domain 1"/>
    <property type="match status" value="1"/>
</dbReference>
<dbReference type="GO" id="GO:0005524">
    <property type="term" value="F:ATP binding"/>
    <property type="evidence" value="ECO:0007669"/>
    <property type="project" value="UniProtKB-UniRule"/>
</dbReference>
<dbReference type="Gene3D" id="1.10.510.10">
    <property type="entry name" value="Transferase(Phosphotransferase) domain 1"/>
    <property type="match status" value="1"/>
</dbReference>
<name>H2Y8V4_CIOSA</name>
<dbReference type="FunFam" id="1.10.510.10:FF:000571">
    <property type="entry name" value="Maternal embryonic leucine zipper kinase"/>
    <property type="match status" value="1"/>
</dbReference>
<dbReference type="InterPro" id="IPR033701">
    <property type="entry name" value="POLO_box_1"/>
</dbReference>
<evidence type="ECO:0000256" key="4">
    <source>
        <dbReference type="ARBA" id="ARBA00022777"/>
    </source>
</evidence>
<dbReference type="Pfam" id="PF00659">
    <property type="entry name" value="POLO_box"/>
    <property type="match status" value="1"/>
</dbReference>
<evidence type="ECO:0000256" key="8">
    <source>
        <dbReference type="SAM" id="MobiDB-lite"/>
    </source>
</evidence>
<evidence type="ECO:0000259" key="9">
    <source>
        <dbReference type="PROSITE" id="PS50011"/>
    </source>
</evidence>
<dbReference type="InParanoid" id="H2Y8V4"/>
<dbReference type="PANTHER" id="PTHR24345:SF0">
    <property type="entry name" value="CELL CYCLE SERINE_THREONINE-PROTEIN KINASE CDC5_MSD2"/>
    <property type="match status" value="1"/>
</dbReference>
<dbReference type="SUPFAM" id="SSF82615">
    <property type="entry name" value="Polo-box domain"/>
    <property type="match status" value="2"/>
</dbReference>
<reference evidence="11" key="3">
    <citation type="submission" date="2025-09" db="UniProtKB">
        <authorList>
            <consortium name="Ensembl"/>
        </authorList>
    </citation>
    <scope>IDENTIFICATION</scope>
</reference>
<dbReference type="PROSITE" id="PS50078">
    <property type="entry name" value="POLO_BOX"/>
    <property type="match status" value="1"/>
</dbReference>
<dbReference type="GO" id="GO:0000776">
    <property type="term" value="C:kinetochore"/>
    <property type="evidence" value="ECO:0007669"/>
    <property type="project" value="TreeGrafter"/>
</dbReference>
<dbReference type="GO" id="GO:0004674">
    <property type="term" value="F:protein serine/threonine kinase activity"/>
    <property type="evidence" value="ECO:0007669"/>
    <property type="project" value="UniProtKB-KW"/>
</dbReference>
<dbReference type="PROSITE" id="PS00107">
    <property type="entry name" value="PROTEIN_KINASE_ATP"/>
    <property type="match status" value="1"/>
</dbReference>